<dbReference type="AlphaFoldDB" id="G4ZHZ5"/>
<proteinExistence type="predicted"/>
<dbReference type="GeneID" id="20641856"/>
<evidence type="ECO:0000313" key="1">
    <source>
        <dbReference type="EMBL" id="EGZ17218.1"/>
    </source>
</evidence>
<dbReference type="EMBL" id="JH159154">
    <property type="protein sequence ID" value="EGZ17218.1"/>
    <property type="molecule type" value="Genomic_DNA"/>
</dbReference>
<accession>G4ZHZ5</accession>
<gene>
    <name evidence="1" type="ORF">PHYSODRAFT_300370</name>
</gene>
<dbReference type="InParanoid" id="G4ZHZ5"/>
<reference evidence="1 2" key="1">
    <citation type="journal article" date="2006" name="Science">
        <title>Phytophthora genome sequences uncover evolutionary origins and mechanisms of pathogenesis.</title>
        <authorList>
            <person name="Tyler B.M."/>
            <person name="Tripathy S."/>
            <person name="Zhang X."/>
            <person name="Dehal P."/>
            <person name="Jiang R.H."/>
            <person name="Aerts A."/>
            <person name="Arredondo F.D."/>
            <person name="Baxter L."/>
            <person name="Bensasson D."/>
            <person name="Beynon J.L."/>
            <person name="Chapman J."/>
            <person name="Damasceno C.M."/>
            <person name="Dorrance A.E."/>
            <person name="Dou D."/>
            <person name="Dickerman A.W."/>
            <person name="Dubchak I.L."/>
            <person name="Garbelotto M."/>
            <person name="Gijzen M."/>
            <person name="Gordon S.G."/>
            <person name="Govers F."/>
            <person name="Grunwald N.J."/>
            <person name="Huang W."/>
            <person name="Ivors K.L."/>
            <person name="Jones R.W."/>
            <person name="Kamoun S."/>
            <person name="Krampis K."/>
            <person name="Lamour K.H."/>
            <person name="Lee M.K."/>
            <person name="McDonald W.H."/>
            <person name="Medina M."/>
            <person name="Meijer H.J."/>
            <person name="Nordberg E.K."/>
            <person name="Maclean D.J."/>
            <person name="Ospina-Giraldo M.D."/>
            <person name="Morris P.F."/>
            <person name="Phuntumart V."/>
            <person name="Putnam N.H."/>
            <person name="Rash S."/>
            <person name="Rose J.K."/>
            <person name="Sakihama Y."/>
            <person name="Salamov A.A."/>
            <person name="Savidor A."/>
            <person name="Scheuring C.F."/>
            <person name="Smith B.M."/>
            <person name="Sobral B.W."/>
            <person name="Terry A."/>
            <person name="Torto-Alalibo T.A."/>
            <person name="Win J."/>
            <person name="Xu Z."/>
            <person name="Zhang H."/>
            <person name="Grigoriev I.V."/>
            <person name="Rokhsar D.S."/>
            <person name="Boore J.L."/>
        </authorList>
    </citation>
    <scope>NUCLEOTIDE SEQUENCE [LARGE SCALE GENOMIC DNA]</scope>
    <source>
        <strain evidence="1 2">P6497</strain>
    </source>
</reference>
<evidence type="ECO:0000313" key="2">
    <source>
        <dbReference type="Proteomes" id="UP000002640"/>
    </source>
</evidence>
<organism evidence="1 2">
    <name type="scientific">Phytophthora sojae (strain P6497)</name>
    <name type="common">Soybean stem and root rot agent</name>
    <name type="synonym">Phytophthora megasperma f. sp. glycines</name>
    <dbReference type="NCBI Taxonomy" id="1094619"/>
    <lineage>
        <taxon>Eukaryota</taxon>
        <taxon>Sar</taxon>
        <taxon>Stramenopiles</taxon>
        <taxon>Oomycota</taxon>
        <taxon>Peronosporomycetes</taxon>
        <taxon>Peronosporales</taxon>
        <taxon>Peronosporaceae</taxon>
        <taxon>Phytophthora</taxon>
    </lineage>
</organism>
<sequence length="165" mass="18796">MVRLARRDSRVLRCMRPLTPARKLTSRLTPLGRSLRASSTVTAVVPAHPAQLKRVLVRDNLPLSVLADPASREFACRPHLPVKFAVVFEHVFKLAHELIELYGRGLLSCLAVDKHFALGPKWFHADGVQSEHWRMLNARRVISTLVHRGAIWPAPRWQQQRALVR</sequence>
<dbReference type="RefSeq" id="XP_009526276.1">
    <property type="nucleotide sequence ID" value="XM_009527981.1"/>
</dbReference>
<protein>
    <submittedName>
        <fullName evidence="1">Uncharacterized protein</fullName>
    </submittedName>
</protein>
<dbReference type="Proteomes" id="UP000002640">
    <property type="component" value="Unassembled WGS sequence"/>
</dbReference>
<dbReference type="KEGG" id="psoj:PHYSODRAFT_300370"/>
<name>G4ZHZ5_PHYSP</name>
<keyword evidence="2" id="KW-1185">Reference proteome</keyword>